<accession>A0A9X1XIH6</accession>
<gene>
    <name evidence="2" type="ORF">KP803_03235</name>
</gene>
<dbReference type="EMBL" id="JAJHVV010000002">
    <property type="protein sequence ID" value="MCK6262288.1"/>
    <property type="molecule type" value="Genomic_DNA"/>
</dbReference>
<evidence type="ECO:0000256" key="1">
    <source>
        <dbReference type="SAM" id="SignalP"/>
    </source>
</evidence>
<feature type="signal peptide" evidence="1">
    <location>
        <begin position="1"/>
        <end position="23"/>
    </location>
</feature>
<evidence type="ECO:0000313" key="3">
    <source>
        <dbReference type="Proteomes" id="UP001139559"/>
    </source>
</evidence>
<proteinExistence type="predicted"/>
<sequence length="171" mass="18474">MKSKLTTTLLTALLGFSSANTIACGIDGGAFFQTIGTMPSGTFSVALAINEAKENQQIVIAEKHSQRLDMVLWQVQQRLKPHYQGEEFEVTIYDIAGNHFLNIKADGNSLSSAAHELPKEGEEIVFGVTDASVLFALATDELSFSQAQEMGVWTSEEGSEAFNSLLHAAFG</sequence>
<protein>
    <submittedName>
        <fullName evidence="2">Uncharacterized protein</fullName>
    </submittedName>
</protein>
<dbReference type="RefSeq" id="WP_248007410.1">
    <property type="nucleotide sequence ID" value="NZ_JAJHVV010000002.1"/>
</dbReference>
<dbReference type="AlphaFoldDB" id="A0A9X1XIH6"/>
<feature type="chain" id="PRO_5040958882" evidence="1">
    <location>
        <begin position="24"/>
        <end position="171"/>
    </location>
</feature>
<evidence type="ECO:0000313" key="2">
    <source>
        <dbReference type="EMBL" id="MCK6262288.1"/>
    </source>
</evidence>
<reference evidence="2" key="1">
    <citation type="submission" date="2021-11" db="EMBL/GenBank/DDBJ databases">
        <title>Vibrio ZSDE26 sp. nov. and Vibrio ZSDZ34 sp. nov., isolated from coastal seawater in Qingdao.</title>
        <authorList>
            <person name="Zhang P."/>
        </authorList>
    </citation>
    <scope>NUCLEOTIDE SEQUENCE</scope>
    <source>
        <strain evidence="2">ZSDE26</strain>
    </source>
</reference>
<dbReference type="Proteomes" id="UP001139559">
    <property type="component" value="Unassembled WGS sequence"/>
</dbReference>
<comment type="caution">
    <text evidence="2">The sequence shown here is derived from an EMBL/GenBank/DDBJ whole genome shotgun (WGS) entry which is preliminary data.</text>
</comment>
<name>A0A9X1XIH6_9VIBR</name>
<keyword evidence="3" id="KW-1185">Reference proteome</keyword>
<organism evidence="2 3">
    <name type="scientific">Vibrio amylolyticus</name>
    <dbReference type="NCBI Taxonomy" id="2847292"/>
    <lineage>
        <taxon>Bacteria</taxon>
        <taxon>Pseudomonadati</taxon>
        <taxon>Pseudomonadota</taxon>
        <taxon>Gammaproteobacteria</taxon>
        <taxon>Vibrionales</taxon>
        <taxon>Vibrionaceae</taxon>
        <taxon>Vibrio</taxon>
    </lineage>
</organism>
<keyword evidence="1" id="KW-0732">Signal</keyword>